<organism evidence="1 2">
    <name type="scientific">Macrosiphum euphorbiae</name>
    <name type="common">potato aphid</name>
    <dbReference type="NCBI Taxonomy" id="13131"/>
    <lineage>
        <taxon>Eukaryota</taxon>
        <taxon>Metazoa</taxon>
        <taxon>Ecdysozoa</taxon>
        <taxon>Arthropoda</taxon>
        <taxon>Hexapoda</taxon>
        <taxon>Insecta</taxon>
        <taxon>Pterygota</taxon>
        <taxon>Neoptera</taxon>
        <taxon>Paraneoptera</taxon>
        <taxon>Hemiptera</taxon>
        <taxon>Sternorrhyncha</taxon>
        <taxon>Aphidomorpha</taxon>
        <taxon>Aphidoidea</taxon>
        <taxon>Aphididae</taxon>
        <taxon>Macrosiphini</taxon>
        <taxon>Macrosiphum</taxon>
    </lineage>
</organism>
<proteinExistence type="predicted"/>
<dbReference type="EMBL" id="CARXXK010000003">
    <property type="protein sequence ID" value="CAI6363523.1"/>
    <property type="molecule type" value="Genomic_DNA"/>
</dbReference>
<gene>
    <name evidence="1" type="ORF">MEUPH1_LOCUS18458</name>
</gene>
<evidence type="ECO:0000313" key="1">
    <source>
        <dbReference type="EMBL" id="CAI6363523.1"/>
    </source>
</evidence>
<dbReference type="Proteomes" id="UP001160148">
    <property type="component" value="Unassembled WGS sequence"/>
</dbReference>
<name>A0AAV0X6H0_9HEMI</name>
<keyword evidence="2" id="KW-1185">Reference proteome</keyword>
<dbReference type="AlphaFoldDB" id="A0AAV0X6H0"/>
<sequence>MIMVIPLLPAHQIEEEFIEAKRYASMHNVNMLRLFNDYEQYWLQSVGVEVLSVYKKKFRTNNNVESFHNKLRQMFQTSSKYLGIFRKYMQTY</sequence>
<protein>
    <recommendedName>
        <fullName evidence="3">Transposase</fullName>
    </recommendedName>
</protein>
<reference evidence="1 2" key="1">
    <citation type="submission" date="2023-01" db="EMBL/GenBank/DDBJ databases">
        <authorList>
            <person name="Whitehead M."/>
        </authorList>
    </citation>
    <scope>NUCLEOTIDE SEQUENCE [LARGE SCALE GENOMIC DNA]</scope>
</reference>
<comment type="caution">
    <text evidence="1">The sequence shown here is derived from an EMBL/GenBank/DDBJ whole genome shotgun (WGS) entry which is preliminary data.</text>
</comment>
<evidence type="ECO:0008006" key="3">
    <source>
        <dbReference type="Google" id="ProtNLM"/>
    </source>
</evidence>
<evidence type="ECO:0000313" key="2">
    <source>
        <dbReference type="Proteomes" id="UP001160148"/>
    </source>
</evidence>
<accession>A0AAV0X6H0</accession>